<keyword evidence="3" id="KW-1133">Transmembrane helix</keyword>
<evidence type="ECO:0000313" key="6">
    <source>
        <dbReference type="Proteomes" id="UP000230423"/>
    </source>
</evidence>
<dbReference type="PANTHER" id="PTHR23294">
    <property type="entry name" value="ET TRANSLATION PRODUCT-RELATED"/>
    <property type="match status" value="1"/>
</dbReference>
<dbReference type="PANTHER" id="PTHR23294:SF18">
    <property type="entry name" value="UNC93-LIKE PROTEIN MFSD11"/>
    <property type="match status" value="1"/>
</dbReference>
<dbReference type="EMBL" id="KZ345634">
    <property type="protein sequence ID" value="PIO72622.1"/>
    <property type="molecule type" value="Genomic_DNA"/>
</dbReference>
<evidence type="ECO:0000313" key="5">
    <source>
        <dbReference type="EMBL" id="PIO72622.1"/>
    </source>
</evidence>
<gene>
    <name evidence="5" type="ORF">TELCIR_05444</name>
</gene>
<evidence type="ECO:0000256" key="3">
    <source>
        <dbReference type="ARBA" id="ARBA00022989"/>
    </source>
</evidence>
<keyword evidence="4" id="KW-0472">Membrane</keyword>
<name>A0A2G9USD2_TELCI</name>
<dbReference type="AlphaFoldDB" id="A0A2G9USD2"/>
<sequence length="85" mass="9541">MDRRWWDELTCILCLAIGTMCLMNGYDTQSFIVEPVLHSVHMREPGTIAKHAGYYGSDRYAQTLSSLAVAELTHQGSEAKRITHG</sequence>
<accession>A0A2G9USD2</accession>
<proteinExistence type="predicted"/>
<keyword evidence="2" id="KW-0812">Transmembrane</keyword>
<protein>
    <submittedName>
        <fullName evidence="5">Uncharacterized protein</fullName>
    </submittedName>
</protein>
<dbReference type="InterPro" id="IPR051617">
    <property type="entry name" value="UNC-93-like_regulator"/>
</dbReference>
<evidence type="ECO:0000256" key="1">
    <source>
        <dbReference type="ARBA" id="ARBA00004141"/>
    </source>
</evidence>
<keyword evidence="6" id="KW-1185">Reference proteome</keyword>
<comment type="subcellular location">
    <subcellularLocation>
        <location evidence="1">Membrane</location>
        <topology evidence="1">Multi-pass membrane protein</topology>
    </subcellularLocation>
</comment>
<dbReference type="OrthoDB" id="5856527at2759"/>
<reference evidence="5 6" key="1">
    <citation type="submission" date="2015-09" db="EMBL/GenBank/DDBJ databases">
        <title>Draft genome of the parasitic nematode Teladorsagia circumcincta isolate WARC Sus (inbred).</title>
        <authorList>
            <person name="Mitreva M."/>
        </authorList>
    </citation>
    <scope>NUCLEOTIDE SEQUENCE [LARGE SCALE GENOMIC DNA]</scope>
    <source>
        <strain evidence="5 6">S</strain>
    </source>
</reference>
<organism evidence="5 6">
    <name type="scientific">Teladorsagia circumcincta</name>
    <name type="common">Brown stomach worm</name>
    <name type="synonym">Ostertagia circumcincta</name>
    <dbReference type="NCBI Taxonomy" id="45464"/>
    <lineage>
        <taxon>Eukaryota</taxon>
        <taxon>Metazoa</taxon>
        <taxon>Ecdysozoa</taxon>
        <taxon>Nematoda</taxon>
        <taxon>Chromadorea</taxon>
        <taxon>Rhabditida</taxon>
        <taxon>Rhabditina</taxon>
        <taxon>Rhabditomorpha</taxon>
        <taxon>Strongyloidea</taxon>
        <taxon>Trichostrongylidae</taxon>
        <taxon>Teladorsagia</taxon>
    </lineage>
</organism>
<evidence type="ECO:0000256" key="4">
    <source>
        <dbReference type="ARBA" id="ARBA00023136"/>
    </source>
</evidence>
<evidence type="ECO:0000256" key="2">
    <source>
        <dbReference type="ARBA" id="ARBA00022692"/>
    </source>
</evidence>
<dbReference type="GO" id="GO:0016020">
    <property type="term" value="C:membrane"/>
    <property type="evidence" value="ECO:0007669"/>
    <property type="project" value="UniProtKB-SubCell"/>
</dbReference>
<dbReference type="Proteomes" id="UP000230423">
    <property type="component" value="Unassembled WGS sequence"/>
</dbReference>